<dbReference type="AlphaFoldDB" id="A0AAD2FNH1"/>
<feature type="transmembrane region" description="Helical" evidence="1">
    <location>
        <begin position="180"/>
        <end position="207"/>
    </location>
</feature>
<dbReference type="Pfam" id="PF10067">
    <property type="entry name" value="DUF2306"/>
    <property type="match status" value="1"/>
</dbReference>
<feature type="transmembrane region" description="Helical" evidence="1">
    <location>
        <begin position="148"/>
        <end position="168"/>
    </location>
</feature>
<feature type="transmembrane region" description="Helical" evidence="1">
    <location>
        <begin position="213"/>
        <end position="230"/>
    </location>
</feature>
<dbReference type="InterPro" id="IPR018750">
    <property type="entry name" value="DUF2306_membrane"/>
</dbReference>
<evidence type="ECO:0008006" key="4">
    <source>
        <dbReference type="Google" id="ProtNLM"/>
    </source>
</evidence>
<sequence>MSETNKLLPSHVEQHEQRENEKVNSTVLVNAYAVIWTSMILFGAFALGQYILPALLHGEWARWDTTDAGLYRSNDKSANIIMVAHMICGVCLQALGPIQLIPSFRRKYIKVHRIMGRIYIASALGASGLATIYVLLYRTSRQWIHEDIGNVIFGSAVFGSAAMSLWHVRNGDIANHKIWSIRLFLAVFGATLFRVVSVPYAVAVLLGAPTSQAVMNSLFYVMILPPWLGYELVRRKQWEIFSNDNKSIMTIAMVIWAILTFIIFVGAWLPAILNQPSLNGTLVNE</sequence>
<keyword evidence="1" id="KW-1133">Transmembrane helix</keyword>
<accession>A0AAD2FNH1</accession>
<keyword evidence="1" id="KW-0472">Membrane</keyword>
<dbReference type="Proteomes" id="UP001295423">
    <property type="component" value="Unassembled WGS sequence"/>
</dbReference>
<reference evidence="2" key="1">
    <citation type="submission" date="2023-08" db="EMBL/GenBank/DDBJ databases">
        <authorList>
            <person name="Audoor S."/>
            <person name="Bilcke G."/>
        </authorList>
    </citation>
    <scope>NUCLEOTIDE SEQUENCE</scope>
</reference>
<gene>
    <name evidence="2" type="ORF">CYCCA115_LOCUS11102</name>
</gene>
<feature type="transmembrane region" description="Helical" evidence="1">
    <location>
        <begin position="27"/>
        <end position="52"/>
    </location>
</feature>
<feature type="transmembrane region" description="Helical" evidence="1">
    <location>
        <begin position="118"/>
        <end position="136"/>
    </location>
</feature>
<evidence type="ECO:0000256" key="1">
    <source>
        <dbReference type="SAM" id="Phobius"/>
    </source>
</evidence>
<name>A0AAD2FNH1_9STRA</name>
<feature type="transmembrane region" description="Helical" evidence="1">
    <location>
        <begin position="80"/>
        <end position="98"/>
    </location>
</feature>
<evidence type="ECO:0000313" key="2">
    <source>
        <dbReference type="EMBL" id="CAJ1947349.1"/>
    </source>
</evidence>
<keyword evidence="3" id="KW-1185">Reference proteome</keyword>
<organism evidence="2 3">
    <name type="scientific">Cylindrotheca closterium</name>
    <dbReference type="NCBI Taxonomy" id="2856"/>
    <lineage>
        <taxon>Eukaryota</taxon>
        <taxon>Sar</taxon>
        <taxon>Stramenopiles</taxon>
        <taxon>Ochrophyta</taxon>
        <taxon>Bacillariophyta</taxon>
        <taxon>Bacillariophyceae</taxon>
        <taxon>Bacillariophycidae</taxon>
        <taxon>Bacillariales</taxon>
        <taxon>Bacillariaceae</taxon>
        <taxon>Cylindrotheca</taxon>
    </lineage>
</organism>
<dbReference type="EMBL" id="CAKOGP040001725">
    <property type="protein sequence ID" value="CAJ1947349.1"/>
    <property type="molecule type" value="Genomic_DNA"/>
</dbReference>
<proteinExistence type="predicted"/>
<keyword evidence="1" id="KW-0812">Transmembrane</keyword>
<feature type="transmembrane region" description="Helical" evidence="1">
    <location>
        <begin position="251"/>
        <end position="273"/>
    </location>
</feature>
<evidence type="ECO:0000313" key="3">
    <source>
        <dbReference type="Proteomes" id="UP001295423"/>
    </source>
</evidence>
<protein>
    <recommendedName>
        <fullName evidence="4">DUF2306 domain-containing protein</fullName>
    </recommendedName>
</protein>
<comment type="caution">
    <text evidence="2">The sequence shown here is derived from an EMBL/GenBank/DDBJ whole genome shotgun (WGS) entry which is preliminary data.</text>
</comment>